<dbReference type="PANTHER" id="PTHR42681">
    <property type="entry name" value="MALONYL-COA-ACYL CARRIER PROTEIN TRANSACYLASE, MITOCHONDRIAL"/>
    <property type="match status" value="1"/>
</dbReference>
<dbReference type="SUPFAM" id="SSF55048">
    <property type="entry name" value="Probable ACP-binding domain of malonyl-CoA ACP transacylase"/>
    <property type="match status" value="1"/>
</dbReference>
<dbReference type="SUPFAM" id="SSF52151">
    <property type="entry name" value="FabD/lysophospholipase-like"/>
    <property type="match status" value="1"/>
</dbReference>
<feature type="domain" description="Malonyl-CoA:ACP transacylase (MAT)" evidence="5">
    <location>
        <begin position="7"/>
        <end position="316"/>
    </location>
</feature>
<dbReference type="Pfam" id="PF00698">
    <property type="entry name" value="Acyl_transf_1"/>
    <property type="match status" value="1"/>
</dbReference>
<gene>
    <name evidence="6" type="primary">fabD</name>
    <name evidence="6" type="ORF">GCM10010470_25290</name>
</gene>
<dbReference type="EMBL" id="BAAAUX010000012">
    <property type="protein sequence ID" value="GAA2789635.1"/>
    <property type="molecule type" value="Genomic_DNA"/>
</dbReference>
<dbReference type="PIRSF" id="PIRSF000446">
    <property type="entry name" value="Mct"/>
    <property type="match status" value="1"/>
</dbReference>
<sequence length="319" mass="33986">MVKTAFVFPGQGSQRVGMGDEIVALHPELLDRYYRPADELLGFPLSELCREGPAAALKEMAVTQPAVLLTSVAVLDAVRTEGAGPDVVAGHSLGEFSAMVAAGVLDWRAALKLVRLRGELMASVNDEVAGKMAAVVGLELADVERMCEQVAADTGLVIEVANHNDVRQVVVAGQTAAVDRLMADAEQAGADRIVELEIGGPAHCSLLRGIESRFAAALDEVEFRDPAIPVFSAITAEPVRTAAEARARLLDQLTRRVRWTETVQAMAGSRVSRFVEVGPGKVLSKLCGRIRPDAQTFRTNDAAQFRRAVAALSGRTHAA</sequence>
<proteinExistence type="inferred from homology"/>
<keyword evidence="2 4" id="KW-0012">Acyltransferase</keyword>
<comment type="caution">
    <text evidence="6">The sequence shown here is derived from an EMBL/GenBank/DDBJ whole genome shotgun (WGS) entry which is preliminary data.</text>
</comment>
<evidence type="ECO:0000313" key="6">
    <source>
        <dbReference type="EMBL" id="GAA2789635.1"/>
    </source>
</evidence>
<organism evidence="6 7">
    <name type="scientific">Saccharopolyspora taberi</name>
    <dbReference type="NCBI Taxonomy" id="60895"/>
    <lineage>
        <taxon>Bacteria</taxon>
        <taxon>Bacillati</taxon>
        <taxon>Actinomycetota</taxon>
        <taxon>Actinomycetes</taxon>
        <taxon>Pseudonocardiales</taxon>
        <taxon>Pseudonocardiaceae</taxon>
        <taxon>Saccharopolyspora</taxon>
    </lineage>
</organism>
<dbReference type="Gene3D" id="3.30.70.250">
    <property type="entry name" value="Malonyl-CoA ACP transacylase, ACP-binding"/>
    <property type="match status" value="1"/>
</dbReference>
<dbReference type="PANTHER" id="PTHR42681:SF1">
    <property type="entry name" value="MALONYL-COA-ACYL CARRIER PROTEIN TRANSACYLASE, MITOCHONDRIAL"/>
    <property type="match status" value="1"/>
</dbReference>
<dbReference type="Gene3D" id="3.40.366.10">
    <property type="entry name" value="Malonyl-Coenzyme A Acyl Carrier Protein, domain 2"/>
    <property type="match status" value="1"/>
</dbReference>
<evidence type="ECO:0000256" key="2">
    <source>
        <dbReference type="ARBA" id="ARBA00023315"/>
    </source>
</evidence>
<dbReference type="SMART" id="SM00827">
    <property type="entry name" value="PKS_AT"/>
    <property type="match status" value="1"/>
</dbReference>
<evidence type="ECO:0000256" key="4">
    <source>
        <dbReference type="PIRNR" id="PIRNR000446"/>
    </source>
</evidence>
<dbReference type="InterPro" id="IPR016035">
    <property type="entry name" value="Acyl_Trfase/lysoPLipase"/>
</dbReference>
<reference evidence="6 7" key="1">
    <citation type="journal article" date="2019" name="Int. J. Syst. Evol. Microbiol.">
        <title>The Global Catalogue of Microorganisms (GCM) 10K type strain sequencing project: providing services to taxonomists for standard genome sequencing and annotation.</title>
        <authorList>
            <consortium name="The Broad Institute Genomics Platform"/>
            <consortium name="The Broad Institute Genome Sequencing Center for Infectious Disease"/>
            <person name="Wu L."/>
            <person name="Ma J."/>
        </authorList>
    </citation>
    <scope>NUCLEOTIDE SEQUENCE [LARGE SCALE GENOMIC DNA]</scope>
    <source>
        <strain evidence="6 7">JCM 9383</strain>
    </source>
</reference>
<dbReference type="EC" id="2.3.1.39" evidence="4"/>
<name>A0ABN3VBP3_9PSEU</name>
<dbReference type="RefSeq" id="WP_344679807.1">
    <property type="nucleotide sequence ID" value="NZ_BAAAUX010000012.1"/>
</dbReference>
<dbReference type="InterPro" id="IPR016036">
    <property type="entry name" value="Malonyl_transacylase_ACP-bd"/>
</dbReference>
<evidence type="ECO:0000259" key="5">
    <source>
        <dbReference type="SMART" id="SM00827"/>
    </source>
</evidence>
<dbReference type="InterPro" id="IPR050858">
    <property type="entry name" value="Mal-CoA-ACP_Trans/PKS_FabD"/>
</dbReference>
<dbReference type="InterPro" id="IPR024925">
    <property type="entry name" value="Malonyl_CoA-ACP_transAc"/>
</dbReference>
<dbReference type="Proteomes" id="UP001500979">
    <property type="component" value="Unassembled WGS sequence"/>
</dbReference>
<evidence type="ECO:0000313" key="7">
    <source>
        <dbReference type="Proteomes" id="UP001500979"/>
    </source>
</evidence>
<dbReference type="InterPro" id="IPR001227">
    <property type="entry name" value="Ac_transferase_dom_sf"/>
</dbReference>
<keyword evidence="1 4" id="KW-0808">Transferase</keyword>
<dbReference type="InterPro" id="IPR014043">
    <property type="entry name" value="Acyl_transferase_dom"/>
</dbReference>
<dbReference type="NCBIfam" id="TIGR00128">
    <property type="entry name" value="fabD"/>
    <property type="match status" value="1"/>
</dbReference>
<evidence type="ECO:0000256" key="1">
    <source>
        <dbReference type="ARBA" id="ARBA00022679"/>
    </source>
</evidence>
<accession>A0ABN3VBP3</accession>
<comment type="similarity">
    <text evidence="4">Belongs to the fabD family.</text>
</comment>
<dbReference type="InterPro" id="IPR004410">
    <property type="entry name" value="Malonyl_CoA-ACP_transAc_FabD"/>
</dbReference>
<protein>
    <recommendedName>
        <fullName evidence="4">Malonyl CoA-acyl carrier protein transacylase</fullName>
        <ecNumber evidence="4">2.3.1.39</ecNumber>
    </recommendedName>
</protein>
<evidence type="ECO:0000256" key="3">
    <source>
        <dbReference type="ARBA" id="ARBA00048462"/>
    </source>
</evidence>
<comment type="catalytic activity">
    <reaction evidence="3 4">
        <text>holo-[ACP] + malonyl-CoA = malonyl-[ACP] + CoA</text>
        <dbReference type="Rhea" id="RHEA:41792"/>
        <dbReference type="Rhea" id="RHEA-COMP:9623"/>
        <dbReference type="Rhea" id="RHEA-COMP:9685"/>
        <dbReference type="ChEBI" id="CHEBI:57287"/>
        <dbReference type="ChEBI" id="CHEBI:57384"/>
        <dbReference type="ChEBI" id="CHEBI:64479"/>
        <dbReference type="ChEBI" id="CHEBI:78449"/>
        <dbReference type="EC" id="2.3.1.39"/>
    </reaction>
</comment>
<keyword evidence="7" id="KW-1185">Reference proteome</keyword>